<feature type="region of interest" description="Disordered" evidence="8">
    <location>
        <begin position="731"/>
        <end position="783"/>
    </location>
</feature>
<keyword evidence="4 7" id="KW-0175">Coiled coil</keyword>
<evidence type="ECO:0000256" key="3">
    <source>
        <dbReference type="ARBA" id="ARBA00022794"/>
    </source>
</evidence>
<dbReference type="Pfam" id="PF10234">
    <property type="entry name" value="Cluap1"/>
    <property type="match status" value="1"/>
</dbReference>
<dbReference type="Proteomes" id="UP000317494">
    <property type="component" value="Unassembled WGS sequence"/>
</dbReference>
<dbReference type="SUPFAM" id="SSF55856">
    <property type="entry name" value="Cytochrome b5-like heme/steroid binding domain"/>
    <property type="match status" value="1"/>
</dbReference>
<dbReference type="Gene3D" id="3.10.120.10">
    <property type="entry name" value="Cytochrome b5-like heme/steroid binding domain"/>
    <property type="match status" value="1"/>
</dbReference>
<protein>
    <recommendedName>
        <fullName evidence="9">Cytochrome b5 heme-binding domain-containing protein</fullName>
    </recommendedName>
</protein>
<comment type="caution">
    <text evidence="10">The sequence shown here is derived from an EMBL/GenBank/DDBJ whole genome shotgun (WGS) entry which is preliminary data.</text>
</comment>
<feature type="compositionally biased region" description="Polar residues" evidence="8">
    <location>
        <begin position="47"/>
        <end position="66"/>
    </location>
</feature>
<evidence type="ECO:0000313" key="10">
    <source>
        <dbReference type="EMBL" id="TPX43132.1"/>
    </source>
</evidence>
<gene>
    <name evidence="10" type="ORF">SeMB42_g04853</name>
</gene>
<dbReference type="EMBL" id="QEAN01000209">
    <property type="protein sequence ID" value="TPX43132.1"/>
    <property type="molecule type" value="Genomic_DNA"/>
</dbReference>
<dbReference type="PANTHER" id="PTHR21547">
    <property type="entry name" value="CLUSTERIN ASSOCIATED PROTEIN 1"/>
    <property type="match status" value="1"/>
</dbReference>
<organism evidence="10 11">
    <name type="scientific">Synchytrium endobioticum</name>
    <dbReference type="NCBI Taxonomy" id="286115"/>
    <lineage>
        <taxon>Eukaryota</taxon>
        <taxon>Fungi</taxon>
        <taxon>Fungi incertae sedis</taxon>
        <taxon>Chytridiomycota</taxon>
        <taxon>Chytridiomycota incertae sedis</taxon>
        <taxon>Chytridiomycetes</taxon>
        <taxon>Synchytriales</taxon>
        <taxon>Synchytriaceae</taxon>
        <taxon>Synchytrium</taxon>
    </lineage>
</organism>
<reference evidence="10 11" key="1">
    <citation type="journal article" date="2019" name="Sci. Rep.">
        <title>Comparative genomics of chytrid fungi reveal insights into the obligate biotrophic and pathogenic lifestyle of Synchytrium endobioticum.</title>
        <authorList>
            <person name="van de Vossenberg B.T.L.H."/>
            <person name="Warris S."/>
            <person name="Nguyen H.D.T."/>
            <person name="van Gent-Pelzer M.P.E."/>
            <person name="Joly D.L."/>
            <person name="van de Geest H.C."/>
            <person name="Bonants P.J.M."/>
            <person name="Smith D.S."/>
            <person name="Levesque C.A."/>
            <person name="van der Lee T.A.J."/>
        </authorList>
    </citation>
    <scope>NUCLEOTIDE SEQUENCE [LARGE SCALE GENOMIC DNA]</scope>
    <source>
        <strain evidence="10 11">MB42</strain>
    </source>
</reference>
<dbReference type="GO" id="GO:0030992">
    <property type="term" value="C:intraciliary transport particle B"/>
    <property type="evidence" value="ECO:0007669"/>
    <property type="project" value="TreeGrafter"/>
</dbReference>
<dbReference type="Pfam" id="PF00173">
    <property type="entry name" value="Cyt-b5"/>
    <property type="match status" value="1"/>
</dbReference>
<dbReference type="GO" id="GO:0005815">
    <property type="term" value="C:microtubule organizing center"/>
    <property type="evidence" value="ECO:0007669"/>
    <property type="project" value="TreeGrafter"/>
</dbReference>
<comment type="similarity">
    <text evidence="2">Belongs to the CLUAP1 family.</text>
</comment>
<evidence type="ECO:0000256" key="6">
    <source>
        <dbReference type="ARBA" id="ARBA00023273"/>
    </source>
</evidence>
<dbReference type="SMART" id="SM01117">
    <property type="entry name" value="Cyt-b5"/>
    <property type="match status" value="1"/>
</dbReference>
<dbReference type="GO" id="GO:0060271">
    <property type="term" value="P:cilium assembly"/>
    <property type="evidence" value="ECO:0007669"/>
    <property type="project" value="TreeGrafter"/>
</dbReference>
<keyword evidence="11" id="KW-1185">Reference proteome</keyword>
<dbReference type="PANTHER" id="PTHR21547:SF0">
    <property type="entry name" value="CLUSTERIN-ASSOCIATED PROTEIN 1"/>
    <property type="match status" value="1"/>
</dbReference>
<comment type="subcellular location">
    <subcellularLocation>
        <location evidence="1">Cell projection</location>
        <location evidence="1">Cilium</location>
    </subcellularLocation>
</comment>
<evidence type="ECO:0000313" key="11">
    <source>
        <dbReference type="Proteomes" id="UP000317494"/>
    </source>
</evidence>
<dbReference type="PROSITE" id="PS50255">
    <property type="entry name" value="CYTOCHROME_B5_2"/>
    <property type="match status" value="1"/>
</dbReference>
<dbReference type="InterPro" id="IPR019366">
    <property type="entry name" value="Clusterin-associated_protein-1"/>
</dbReference>
<feature type="domain" description="Cytochrome b5 heme-binding" evidence="9">
    <location>
        <begin position="74"/>
        <end position="145"/>
    </location>
</feature>
<dbReference type="GO" id="GO:0005929">
    <property type="term" value="C:cilium"/>
    <property type="evidence" value="ECO:0007669"/>
    <property type="project" value="UniProtKB-SubCell"/>
</dbReference>
<dbReference type="InterPro" id="IPR001199">
    <property type="entry name" value="Cyt_B5-like_heme/steroid-bd"/>
</dbReference>
<accession>A0A507CV92</accession>
<feature type="compositionally biased region" description="Polar residues" evidence="8">
    <location>
        <begin position="666"/>
        <end position="686"/>
    </location>
</feature>
<dbReference type="InterPro" id="IPR036400">
    <property type="entry name" value="Cyt_B5-like_heme/steroid_sf"/>
</dbReference>
<feature type="compositionally biased region" description="Polar residues" evidence="8">
    <location>
        <begin position="731"/>
        <end position="753"/>
    </location>
</feature>
<keyword evidence="6" id="KW-0966">Cell projection</keyword>
<evidence type="ECO:0000256" key="4">
    <source>
        <dbReference type="ARBA" id="ARBA00023054"/>
    </source>
</evidence>
<evidence type="ECO:0000259" key="9">
    <source>
        <dbReference type="PROSITE" id="PS50255"/>
    </source>
</evidence>
<feature type="region of interest" description="Disordered" evidence="8">
    <location>
        <begin position="665"/>
        <end position="717"/>
    </location>
</feature>
<keyword evidence="5" id="KW-0969">Cilium</keyword>
<name>A0A507CV92_9FUNG</name>
<evidence type="ECO:0000256" key="7">
    <source>
        <dbReference type="SAM" id="Coils"/>
    </source>
</evidence>
<feature type="compositionally biased region" description="Acidic residues" evidence="8">
    <location>
        <begin position="761"/>
        <end position="783"/>
    </location>
</feature>
<dbReference type="AlphaFoldDB" id="A0A507CV92"/>
<dbReference type="STRING" id="286115.A0A507CV92"/>
<evidence type="ECO:0000256" key="8">
    <source>
        <dbReference type="SAM" id="MobiDB-lite"/>
    </source>
</evidence>
<feature type="region of interest" description="Disordered" evidence="8">
    <location>
        <begin position="43"/>
        <end position="72"/>
    </location>
</feature>
<proteinExistence type="inferred from homology"/>
<evidence type="ECO:0000256" key="1">
    <source>
        <dbReference type="ARBA" id="ARBA00004138"/>
    </source>
</evidence>
<feature type="coiled-coil region" evidence="7">
    <location>
        <begin position="542"/>
        <end position="583"/>
    </location>
</feature>
<sequence>MAFASVEHLNHSITHFPHHWNTLPPFQQLASPPMAPLVATAEYDAETSASRQLPQASSTRPATASSDRSEASAPRYFTSTEVRMHNAAHDLWVSYLGHVYDLTSLADEYKGDPRMMPLLRSAGRDISHWFNPRTGDFKTQIHPQSNLPVPFTPEGLVPHIPPNYPSSNWSIKEAIMPWWMNDEKYCVGRLSHRTRKIRVVNTLTGDEDVLEVCVEESMNAIQDRYEYINAHTKGYKWKRLGAILDMNLTLEENGIRDDSVRFQNVDMDEEQWLPAIHLYFADDLTVAKTHTQLHQTHSRPEKLYITLHNRYLLLDIKIVSYPKISTMLKLENMVSIYLYIIMSFRELRSFIEKMRAIGYPGSLSMDSFRNPNFPLVADILLWLVRSYDLNAEIPDDVSTEQDRLMFIKAIAQLMATKARIMLNTRRLYMADGNVVRELLKIATVIHQAVMTCMSDDEEEDSLVYAPPDITAKLTQLKACRTLASHITEKGPILYDLLGKELELRETRSAVVSRNIDMKTLESAVTDSLTAMRTEIESTQKAIDNLGADETNLQTKIDRKRQELDRAEKRLKSLEGVRPAYMDEYEKVEAELSRLYEQYVTKFCNLAYLERQLEEHDRIEAVKFQETEADLKLMQLRLQEEEARLLRGEGDIDDDLAMELGVIGNNKGPTSPLSNTGSYGSPLSASSRALRPKGAAPTRSARALGGNGLPPRHGLDDEDALDEDELDINSSDEAFEVQINSSNKNRSLGISNASMRGAGIYQDDDGLSDEEELDDEDDLSDHDF</sequence>
<keyword evidence="3" id="KW-0970">Cilium biogenesis/degradation</keyword>
<dbReference type="VEuPathDB" id="FungiDB:SeMB42_g04853"/>
<evidence type="ECO:0000256" key="5">
    <source>
        <dbReference type="ARBA" id="ARBA00023069"/>
    </source>
</evidence>
<evidence type="ECO:0000256" key="2">
    <source>
        <dbReference type="ARBA" id="ARBA00008340"/>
    </source>
</evidence>